<gene>
    <name evidence="2" type="ORF">DPMN_159345</name>
</gene>
<reference evidence="2" key="2">
    <citation type="submission" date="2020-11" db="EMBL/GenBank/DDBJ databases">
        <authorList>
            <person name="McCartney M.A."/>
            <person name="Auch B."/>
            <person name="Kono T."/>
            <person name="Mallez S."/>
            <person name="Becker A."/>
            <person name="Gohl D.M."/>
            <person name="Silverstein K.A.T."/>
            <person name="Koren S."/>
            <person name="Bechman K.B."/>
            <person name="Herman A."/>
            <person name="Abrahante J.E."/>
            <person name="Garbe J."/>
        </authorList>
    </citation>
    <scope>NUCLEOTIDE SEQUENCE</scope>
    <source>
        <strain evidence="2">Duluth1</strain>
        <tissue evidence="2">Whole animal</tissue>
    </source>
</reference>
<name>A0A9D4EP36_DREPO</name>
<dbReference type="AlphaFoldDB" id="A0A9D4EP36"/>
<sequence length="100" mass="11262">MTRNFSSDFTSKFSERADIDKLWSNFKEFCTTAIDSNVPSKMTSPRYSQPWANKKIKRLSNKKNVHIGKPVNPMTPKTRSTTISCVKAPSTSASELTTPM</sequence>
<dbReference type="EMBL" id="JAIWYP010000008">
    <property type="protein sequence ID" value="KAH3781515.1"/>
    <property type="molecule type" value="Genomic_DNA"/>
</dbReference>
<feature type="region of interest" description="Disordered" evidence="1">
    <location>
        <begin position="66"/>
        <end position="100"/>
    </location>
</feature>
<proteinExistence type="predicted"/>
<reference evidence="2" key="1">
    <citation type="journal article" date="2019" name="bioRxiv">
        <title>The Genome of the Zebra Mussel, Dreissena polymorpha: A Resource for Invasive Species Research.</title>
        <authorList>
            <person name="McCartney M.A."/>
            <person name="Auch B."/>
            <person name="Kono T."/>
            <person name="Mallez S."/>
            <person name="Zhang Y."/>
            <person name="Obille A."/>
            <person name="Becker A."/>
            <person name="Abrahante J.E."/>
            <person name="Garbe J."/>
            <person name="Badalamenti J.P."/>
            <person name="Herman A."/>
            <person name="Mangelson H."/>
            <person name="Liachko I."/>
            <person name="Sullivan S."/>
            <person name="Sone E.D."/>
            <person name="Koren S."/>
            <person name="Silverstein K.A.T."/>
            <person name="Beckman K.B."/>
            <person name="Gohl D.M."/>
        </authorList>
    </citation>
    <scope>NUCLEOTIDE SEQUENCE</scope>
    <source>
        <strain evidence="2">Duluth1</strain>
        <tissue evidence="2">Whole animal</tissue>
    </source>
</reference>
<protein>
    <submittedName>
        <fullName evidence="2">Uncharacterized protein</fullName>
    </submittedName>
</protein>
<evidence type="ECO:0000313" key="2">
    <source>
        <dbReference type="EMBL" id="KAH3781515.1"/>
    </source>
</evidence>
<evidence type="ECO:0000313" key="3">
    <source>
        <dbReference type="Proteomes" id="UP000828390"/>
    </source>
</evidence>
<comment type="caution">
    <text evidence="2">The sequence shown here is derived from an EMBL/GenBank/DDBJ whole genome shotgun (WGS) entry which is preliminary data.</text>
</comment>
<dbReference type="Proteomes" id="UP000828390">
    <property type="component" value="Unassembled WGS sequence"/>
</dbReference>
<accession>A0A9D4EP36</accession>
<evidence type="ECO:0000256" key="1">
    <source>
        <dbReference type="SAM" id="MobiDB-lite"/>
    </source>
</evidence>
<keyword evidence="3" id="KW-1185">Reference proteome</keyword>
<organism evidence="2 3">
    <name type="scientific">Dreissena polymorpha</name>
    <name type="common">Zebra mussel</name>
    <name type="synonym">Mytilus polymorpha</name>
    <dbReference type="NCBI Taxonomy" id="45954"/>
    <lineage>
        <taxon>Eukaryota</taxon>
        <taxon>Metazoa</taxon>
        <taxon>Spiralia</taxon>
        <taxon>Lophotrochozoa</taxon>
        <taxon>Mollusca</taxon>
        <taxon>Bivalvia</taxon>
        <taxon>Autobranchia</taxon>
        <taxon>Heteroconchia</taxon>
        <taxon>Euheterodonta</taxon>
        <taxon>Imparidentia</taxon>
        <taxon>Neoheterodontei</taxon>
        <taxon>Myida</taxon>
        <taxon>Dreissenoidea</taxon>
        <taxon>Dreissenidae</taxon>
        <taxon>Dreissena</taxon>
    </lineage>
</organism>
<feature type="compositionally biased region" description="Polar residues" evidence="1">
    <location>
        <begin position="75"/>
        <end position="100"/>
    </location>
</feature>